<feature type="compositionally biased region" description="Polar residues" evidence="1">
    <location>
        <begin position="1"/>
        <end position="16"/>
    </location>
</feature>
<comment type="caution">
    <text evidence="2">The sequence shown here is derived from an EMBL/GenBank/DDBJ whole genome shotgun (WGS) entry which is preliminary data.</text>
</comment>
<sequence length="189" mass="20814">MAISPEHQTGAGTSSPAHIKQEQVDAPALSLPRGTKRSADVLQESGQDPEGRYDSVNTAELPAEAGGPQAKLAEVEKARKNADAQVRYLLVKRAKHVVAAKEIEQRYVKDHAWAEGELLRIDERIAAKQADCDRLAVEVQDAVAAVQAESQQQRRQFEARVQKWDDAMVAKMAKVDDDKLARMFDAMEG</sequence>
<gene>
    <name evidence="2" type="ORF">B0A48_13605</name>
</gene>
<reference evidence="3" key="1">
    <citation type="submission" date="2017-03" db="EMBL/GenBank/DDBJ databases">
        <title>Genomes of endolithic fungi from Antarctica.</title>
        <authorList>
            <person name="Coleine C."/>
            <person name="Masonjones S."/>
            <person name="Stajich J.E."/>
        </authorList>
    </citation>
    <scope>NUCLEOTIDE SEQUENCE [LARGE SCALE GENOMIC DNA]</scope>
    <source>
        <strain evidence="3">CCFEE 5527</strain>
    </source>
</reference>
<dbReference type="AlphaFoldDB" id="A0A1V8SP21"/>
<name>A0A1V8SP21_9PEZI</name>
<keyword evidence="3" id="KW-1185">Reference proteome</keyword>
<protein>
    <submittedName>
        <fullName evidence="2">Uncharacterized protein</fullName>
    </submittedName>
</protein>
<evidence type="ECO:0000313" key="2">
    <source>
        <dbReference type="EMBL" id="OQO00916.1"/>
    </source>
</evidence>
<evidence type="ECO:0000313" key="3">
    <source>
        <dbReference type="Proteomes" id="UP000192596"/>
    </source>
</evidence>
<proteinExistence type="predicted"/>
<dbReference type="EMBL" id="NAJO01000033">
    <property type="protein sequence ID" value="OQO00916.1"/>
    <property type="molecule type" value="Genomic_DNA"/>
</dbReference>
<accession>A0A1V8SP21</accession>
<evidence type="ECO:0000256" key="1">
    <source>
        <dbReference type="SAM" id="MobiDB-lite"/>
    </source>
</evidence>
<dbReference type="InParanoid" id="A0A1V8SP21"/>
<dbReference type="Proteomes" id="UP000192596">
    <property type="component" value="Unassembled WGS sequence"/>
</dbReference>
<organism evidence="2 3">
    <name type="scientific">Cryoendolithus antarcticus</name>
    <dbReference type="NCBI Taxonomy" id="1507870"/>
    <lineage>
        <taxon>Eukaryota</taxon>
        <taxon>Fungi</taxon>
        <taxon>Dikarya</taxon>
        <taxon>Ascomycota</taxon>
        <taxon>Pezizomycotina</taxon>
        <taxon>Dothideomycetes</taxon>
        <taxon>Dothideomycetidae</taxon>
        <taxon>Cladosporiales</taxon>
        <taxon>Cladosporiaceae</taxon>
        <taxon>Cryoendolithus</taxon>
    </lineage>
</organism>
<feature type="region of interest" description="Disordered" evidence="1">
    <location>
        <begin position="1"/>
        <end position="69"/>
    </location>
</feature>